<evidence type="ECO:0000313" key="4">
    <source>
        <dbReference type="Proteomes" id="UP000275078"/>
    </source>
</evidence>
<keyword evidence="2" id="KW-0732">Signal</keyword>
<accession>A0A3N4IKF1</accession>
<protein>
    <submittedName>
        <fullName evidence="3">Uncharacterized protein</fullName>
    </submittedName>
</protein>
<sequence>MAISINHSIAAVLLLLNTYIFHLSWGNPAPAAKGVPAEGAAFVHLISLIRNQDFLLGLANGSLHLIDAIYPSTQCRAAEPGLLFWSLLVSSIASGLACFHFTSFPGARFPLTAREPGTHEMGLGKINGWIRSFGYLATAKLTWFLTQSGLLTSACKVVLVFSLIKALFVYFVIRRRIAVENEALKRAPKKQI</sequence>
<feature type="signal peptide" evidence="2">
    <location>
        <begin position="1"/>
        <end position="26"/>
    </location>
</feature>
<keyword evidence="1" id="KW-1133">Transmembrane helix</keyword>
<keyword evidence="4" id="KW-1185">Reference proteome</keyword>
<feature type="chain" id="PRO_5018061224" evidence="2">
    <location>
        <begin position="27"/>
        <end position="192"/>
    </location>
</feature>
<proteinExistence type="predicted"/>
<evidence type="ECO:0000256" key="2">
    <source>
        <dbReference type="SAM" id="SignalP"/>
    </source>
</evidence>
<evidence type="ECO:0000256" key="1">
    <source>
        <dbReference type="SAM" id="Phobius"/>
    </source>
</evidence>
<dbReference type="Proteomes" id="UP000275078">
    <property type="component" value="Unassembled WGS sequence"/>
</dbReference>
<dbReference type="AlphaFoldDB" id="A0A3N4IKF1"/>
<feature type="transmembrane region" description="Helical" evidence="1">
    <location>
        <begin position="150"/>
        <end position="173"/>
    </location>
</feature>
<gene>
    <name evidence="3" type="ORF">BJ508DRAFT_321745</name>
</gene>
<keyword evidence="1" id="KW-0472">Membrane</keyword>
<name>A0A3N4IKF1_ASCIM</name>
<dbReference type="EMBL" id="ML119649">
    <property type="protein sequence ID" value="RPA86623.1"/>
    <property type="molecule type" value="Genomic_DNA"/>
</dbReference>
<feature type="transmembrane region" description="Helical" evidence="1">
    <location>
        <begin position="82"/>
        <end position="102"/>
    </location>
</feature>
<reference evidence="3 4" key="1">
    <citation type="journal article" date="2018" name="Nat. Ecol. Evol.">
        <title>Pezizomycetes genomes reveal the molecular basis of ectomycorrhizal truffle lifestyle.</title>
        <authorList>
            <person name="Murat C."/>
            <person name="Payen T."/>
            <person name="Noel B."/>
            <person name="Kuo A."/>
            <person name="Morin E."/>
            <person name="Chen J."/>
            <person name="Kohler A."/>
            <person name="Krizsan K."/>
            <person name="Balestrini R."/>
            <person name="Da Silva C."/>
            <person name="Montanini B."/>
            <person name="Hainaut M."/>
            <person name="Levati E."/>
            <person name="Barry K.W."/>
            <person name="Belfiori B."/>
            <person name="Cichocki N."/>
            <person name="Clum A."/>
            <person name="Dockter R.B."/>
            <person name="Fauchery L."/>
            <person name="Guy J."/>
            <person name="Iotti M."/>
            <person name="Le Tacon F."/>
            <person name="Lindquist E.A."/>
            <person name="Lipzen A."/>
            <person name="Malagnac F."/>
            <person name="Mello A."/>
            <person name="Molinier V."/>
            <person name="Miyauchi S."/>
            <person name="Poulain J."/>
            <person name="Riccioni C."/>
            <person name="Rubini A."/>
            <person name="Sitrit Y."/>
            <person name="Splivallo R."/>
            <person name="Traeger S."/>
            <person name="Wang M."/>
            <person name="Zifcakova L."/>
            <person name="Wipf D."/>
            <person name="Zambonelli A."/>
            <person name="Paolocci F."/>
            <person name="Nowrousian M."/>
            <person name="Ottonello S."/>
            <person name="Baldrian P."/>
            <person name="Spatafora J.W."/>
            <person name="Henrissat B."/>
            <person name="Nagy L.G."/>
            <person name="Aury J.M."/>
            <person name="Wincker P."/>
            <person name="Grigoriev I.V."/>
            <person name="Bonfante P."/>
            <person name="Martin F.M."/>
        </authorList>
    </citation>
    <scope>NUCLEOTIDE SEQUENCE [LARGE SCALE GENOMIC DNA]</scope>
    <source>
        <strain evidence="3 4">RN42</strain>
    </source>
</reference>
<organism evidence="3 4">
    <name type="scientific">Ascobolus immersus RN42</name>
    <dbReference type="NCBI Taxonomy" id="1160509"/>
    <lineage>
        <taxon>Eukaryota</taxon>
        <taxon>Fungi</taxon>
        <taxon>Dikarya</taxon>
        <taxon>Ascomycota</taxon>
        <taxon>Pezizomycotina</taxon>
        <taxon>Pezizomycetes</taxon>
        <taxon>Pezizales</taxon>
        <taxon>Ascobolaceae</taxon>
        <taxon>Ascobolus</taxon>
    </lineage>
</organism>
<evidence type="ECO:0000313" key="3">
    <source>
        <dbReference type="EMBL" id="RPA86623.1"/>
    </source>
</evidence>
<keyword evidence="1" id="KW-0812">Transmembrane</keyword>